<feature type="region of interest" description="Disordered" evidence="1">
    <location>
        <begin position="67"/>
        <end position="89"/>
    </location>
</feature>
<evidence type="ECO:0000313" key="2">
    <source>
        <dbReference type="EMBL" id="VAV92543.1"/>
    </source>
</evidence>
<proteinExistence type="predicted"/>
<accession>A0A3B0S888</accession>
<sequence>MKRVQDEKPERSKEVKAWMDEEIDAQQARYDAISAEMEGIQEKRNGWIARFLTIIQTKGYNTNGDMRRAITKDEVPERPDRPDADKVVW</sequence>
<name>A0A3B0S888_9ZZZZ</name>
<organism evidence="2">
    <name type="scientific">hydrothermal vent metagenome</name>
    <dbReference type="NCBI Taxonomy" id="652676"/>
    <lineage>
        <taxon>unclassified sequences</taxon>
        <taxon>metagenomes</taxon>
        <taxon>ecological metagenomes</taxon>
    </lineage>
</organism>
<protein>
    <submittedName>
        <fullName evidence="2">Uncharacterized protein</fullName>
    </submittedName>
</protein>
<dbReference type="AlphaFoldDB" id="A0A3B0S888"/>
<reference evidence="2" key="1">
    <citation type="submission" date="2018-06" db="EMBL/GenBank/DDBJ databases">
        <authorList>
            <person name="Zhirakovskaya E."/>
        </authorList>
    </citation>
    <scope>NUCLEOTIDE SEQUENCE</scope>
</reference>
<gene>
    <name evidence="2" type="ORF">MNBD_ALPHA02-612</name>
</gene>
<evidence type="ECO:0000256" key="1">
    <source>
        <dbReference type="SAM" id="MobiDB-lite"/>
    </source>
</evidence>
<dbReference type="EMBL" id="UOED01000076">
    <property type="protein sequence ID" value="VAV92543.1"/>
    <property type="molecule type" value="Genomic_DNA"/>
</dbReference>